<organism evidence="1 2">
    <name type="scientific">Catellatospora bangladeshensis</name>
    <dbReference type="NCBI Taxonomy" id="310355"/>
    <lineage>
        <taxon>Bacteria</taxon>
        <taxon>Bacillati</taxon>
        <taxon>Actinomycetota</taxon>
        <taxon>Actinomycetes</taxon>
        <taxon>Micromonosporales</taxon>
        <taxon>Micromonosporaceae</taxon>
        <taxon>Catellatospora</taxon>
    </lineage>
</organism>
<comment type="caution">
    <text evidence="1">The sequence shown here is derived from an EMBL/GenBank/DDBJ whole genome shotgun (WGS) entry which is preliminary data.</text>
</comment>
<evidence type="ECO:0000313" key="1">
    <source>
        <dbReference type="EMBL" id="GIF80672.1"/>
    </source>
</evidence>
<sequence length="121" mass="13060">MLDDETRRFLQAALTLAPAALARAFDRAVELRGQGGREASRAVKPSAAQNSHIEHTVRTGLRARLAELDEHSPELLSDAKSVTAIAARAVLKRANLTGEQYRILTEPFTAEGVPVPEHPAA</sequence>
<reference evidence="1 2" key="1">
    <citation type="submission" date="2021-01" db="EMBL/GenBank/DDBJ databases">
        <title>Whole genome shotgun sequence of Catellatospora bangladeshensis NBRC 107357.</title>
        <authorList>
            <person name="Komaki H."/>
            <person name="Tamura T."/>
        </authorList>
    </citation>
    <scope>NUCLEOTIDE SEQUENCE [LARGE SCALE GENOMIC DNA]</scope>
    <source>
        <strain evidence="1 2">NBRC 107357</strain>
    </source>
</reference>
<keyword evidence="2" id="KW-1185">Reference proteome</keyword>
<dbReference type="Proteomes" id="UP000601223">
    <property type="component" value="Unassembled WGS sequence"/>
</dbReference>
<dbReference type="AlphaFoldDB" id="A0A8J3J998"/>
<protein>
    <submittedName>
        <fullName evidence="1">Uncharacterized protein</fullName>
    </submittedName>
</protein>
<dbReference type="EMBL" id="BONF01000010">
    <property type="protein sequence ID" value="GIF80672.1"/>
    <property type="molecule type" value="Genomic_DNA"/>
</dbReference>
<accession>A0A8J3J998</accession>
<proteinExistence type="predicted"/>
<name>A0A8J3J998_9ACTN</name>
<evidence type="ECO:0000313" key="2">
    <source>
        <dbReference type="Proteomes" id="UP000601223"/>
    </source>
</evidence>
<dbReference type="RefSeq" id="WP_203744508.1">
    <property type="nucleotide sequence ID" value="NZ_BONF01000010.1"/>
</dbReference>
<gene>
    <name evidence="1" type="ORF">Cba03nite_20210</name>
</gene>